<protein>
    <submittedName>
        <fullName evidence="5">Gfo/Idh/MocA family oxidoreductase</fullName>
    </submittedName>
</protein>
<dbReference type="Proteomes" id="UP001501116">
    <property type="component" value="Unassembled WGS sequence"/>
</dbReference>
<dbReference type="InterPro" id="IPR055170">
    <property type="entry name" value="GFO_IDH_MocA-like_dom"/>
</dbReference>
<evidence type="ECO:0000313" key="6">
    <source>
        <dbReference type="Proteomes" id="UP001501116"/>
    </source>
</evidence>
<feature type="domain" description="GFO/IDH/MocA-like oxidoreductase" evidence="4">
    <location>
        <begin position="132"/>
        <end position="247"/>
    </location>
</feature>
<evidence type="ECO:0000256" key="1">
    <source>
        <dbReference type="ARBA" id="ARBA00010928"/>
    </source>
</evidence>
<evidence type="ECO:0000313" key="5">
    <source>
        <dbReference type="EMBL" id="GAA1952140.1"/>
    </source>
</evidence>
<dbReference type="Gene3D" id="3.40.50.720">
    <property type="entry name" value="NAD(P)-binding Rossmann-like Domain"/>
    <property type="match status" value="1"/>
</dbReference>
<organism evidence="5 6">
    <name type="scientific">Amycolatopsis minnesotensis</name>
    <dbReference type="NCBI Taxonomy" id="337894"/>
    <lineage>
        <taxon>Bacteria</taxon>
        <taxon>Bacillati</taxon>
        <taxon>Actinomycetota</taxon>
        <taxon>Actinomycetes</taxon>
        <taxon>Pseudonocardiales</taxon>
        <taxon>Pseudonocardiaceae</taxon>
        <taxon>Amycolatopsis</taxon>
    </lineage>
</organism>
<dbReference type="Pfam" id="PF01408">
    <property type="entry name" value="GFO_IDH_MocA"/>
    <property type="match status" value="1"/>
</dbReference>
<sequence>MTRALRLGLIGVSSIARRRTVPAIRTVGSLAITACAARDLERAKEFAGKLDADAMTYDEILASPDIDAVYVSLPNGLHHEWARRALLAGKHVFCEKPLTTKAAHTDELIALAAERGLTLHENFMFVHHPQHARVRELVDGGRLGELRGFAASFGIPPLPPEDVRYRADLGGGALVDVGVYPLRSARLLLGDGLTVAGATLTIDTGRGVDVGGHVLLVSRSGVSASLEFGFRHSYRSRYRLWGSSAALSLDRAFTPPATRQPVLRIEEQDHVEEISLPPADQFAIAASRFADAALGTGDPALTAELNASTADTAHLVEAVLSKAIRIDESGGRL</sequence>
<evidence type="ECO:0000256" key="2">
    <source>
        <dbReference type="ARBA" id="ARBA00023002"/>
    </source>
</evidence>
<evidence type="ECO:0000259" key="4">
    <source>
        <dbReference type="Pfam" id="PF22725"/>
    </source>
</evidence>
<gene>
    <name evidence="5" type="ORF">GCM10009754_21320</name>
</gene>
<dbReference type="Gene3D" id="3.30.360.10">
    <property type="entry name" value="Dihydrodipicolinate Reductase, domain 2"/>
    <property type="match status" value="1"/>
</dbReference>
<dbReference type="InterPro" id="IPR000683">
    <property type="entry name" value="Gfo/Idh/MocA-like_OxRdtase_N"/>
</dbReference>
<accession>A0ABP5BUA3</accession>
<keyword evidence="2" id="KW-0560">Oxidoreductase</keyword>
<feature type="domain" description="Gfo/Idh/MocA-like oxidoreductase N-terminal" evidence="3">
    <location>
        <begin position="6"/>
        <end position="123"/>
    </location>
</feature>
<evidence type="ECO:0000259" key="3">
    <source>
        <dbReference type="Pfam" id="PF01408"/>
    </source>
</evidence>
<keyword evidence="6" id="KW-1185">Reference proteome</keyword>
<dbReference type="Pfam" id="PF22725">
    <property type="entry name" value="GFO_IDH_MocA_C3"/>
    <property type="match status" value="1"/>
</dbReference>
<dbReference type="EMBL" id="BAAANN010000007">
    <property type="protein sequence ID" value="GAA1952140.1"/>
    <property type="molecule type" value="Genomic_DNA"/>
</dbReference>
<dbReference type="PANTHER" id="PTHR22604:SF105">
    <property type="entry name" value="TRANS-1,2-DIHYDROBENZENE-1,2-DIOL DEHYDROGENASE"/>
    <property type="match status" value="1"/>
</dbReference>
<reference evidence="6" key="1">
    <citation type="journal article" date="2019" name="Int. J. Syst. Evol. Microbiol.">
        <title>The Global Catalogue of Microorganisms (GCM) 10K type strain sequencing project: providing services to taxonomists for standard genome sequencing and annotation.</title>
        <authorList>
            <consortium name="The Broad Institute Genomics Platform"/>
            <consortium name="The Broad Institute Genome Sequencing Center for Infectious Disease"/>
            <person name="Wu L."/>
            <person name="Ma J."/>
        </authorList>
    </citation>
    <scope>NUCLEOTIDE SEQUENCE [LARGE SCALE GENOMIC DNA]</scope>
    <source>
        <strain evidence="6">JCM 14545</strain>
    </source>
</reference>
<dbReference type="PANTHER" id="PTHR22604">
    <property type="entry name" value="OXIDOREDUCTASES"/>
    <property type="match status" value="1"/>
</dbReference>
<dbReference type="SUPFAM" id="SSF55347">
    <property type="entry name" value="Glyceraldehyde-3-phosphate dehydrogenase-like, C-terminal domain"/>
    <property type="match status" value="1"/>
</dbReference>
<comment type="caution">
    <text evidence="5">The sequence shown here is derived from an EMBL/GenBank/DDBJ whole genome shotgun (WGS) entry which is preliminary data.</text>
</comment>
<name>A0ABP5BUA3_9PSEU</name>
<comment type="similarity">
    <text evidence="1">Belongs to the Gfo/Idh/MocA family.</text>
</comment>
<dbReference type="InterPro" id="IPR050984">
    <property type="entry name" value="Gfo/Idh/MocA_domain"/>
</dbReference>
<proteinExistence type="inferred from homology"/>
<dbReference type="SUPFAM" id="SSF51735">
    <property type="entry name" value="NAD(P)-binding Rossmann-fold domains"/>
    <property type="match status" value="1"/>
</dbReference>
<dbReference type="InterPro" id="IPR036291">
    <property type="entry name" value="NAD(P)-bd_dom_sf"/>
</dbReference>